<organism evidence="1 2">
    <name type="scientific">Melastoma candidum</name>
    <dbReference type="NCBI Taxonomy" id="119954"/>
    <lineage>
        <taxon>Eukaryota</taxon>
        <taxon>Viridiplantae</taxon>
        <taxon>Streptophyta</taxon>
        <taxon>Embryophyta</taxon>
        <taxon>Tracheophyta</taxon>
        <taxon>Spermatophyta</taxon>
        <taxon>Magnoliopsida</taxon>
        <taxon>eudicotyledons</taxon>
        <taxon>Gunneridae</taxon>
        <taxon>Pentapetalae</taxon>
        <taxon>rosids</taxon>
        <taxon>malvids</taxon>
        <taxon>Myrtales</taxon>
        <taxon>Melastomataceae</taxon>
        <taxon>Melastomatoideae</taxon>
        <taxon>Melastomateae</taxon>
        <taxon>Melastoma</taxon>
    </lineage>
</organism>
<sequence length="252" mass="28316">MRPPRAERVREGNIFWVSSCLLPSLEIYIHSAENLILIHGSSADKYGRHSLFTPGYTDCSVTLDHPDHSVTLASADHATDQPNSLVTPALTSIPLAVGQEFLDVETCRRTLKDAAIALHFDLRIVKSDRSRFIAKCSKEGCPWRIHLAKCPGVPTFSIRTLQGEHTCEGVQNLHHQQASVGWVARSVEARVPDNPRYKPKEILQDIRDLHGVSVSYMQAWQGKERSMAALHGTSEERYQLLPAYCHSWRLTD</sequence>
<name>A0ACB9LJL6_9MYRT</name>
<gene>
    <name evidence="1" type="ORF">MLD38_036451</name>
</gene>
<accession>A0ACB9LJL6</accession>
<dbReference type="Proteomes" id="UP001057402">
    <property type="component" value="Chromosome 11"/>
</dbReference>
<keyword evidence="2" id="KW-1185">Reference proteome</keyword>
<evidence type="ECO:0000313" key="1">
    <source>
        <dbReference type="EMBL" id="KAI4311566.1"/>
    </source>
</evidence>
<reference evidence="2" key="1">
    <citation type="journal article" date="2023" name="Front. Plant Sci.">
        <title>Chromosomal-level genome assembly of Melastoma candidum provides insights into trichome evolution.</title>
        <authorList>
            <person name="Zhong Y."/>
            <person name="Wu W."/>
            <person name="Sun C."/>
            <person name="Zou P."/>
            <person name="Liu Y."/>
            <person name="Dai S."/>
            <person name="Zhou R."/>
        </authorList>
    </citation>
    <scope>NUCLEOTIDE SEQUENCE [LARGE SCALE GENOMIC DNA]</scope>
</reference>
<proteinExistence type="predicted"/>
<comment type="caution">
    <text evidence="1">The sequence shown here is derived from an EMBL/GenBank/DDBJ whole genome shotgun (WGS) entry which is preliminary data.</text>
</comment>
<dbReference type="EMBL" id="CM042890">
    <property type="protein sequence ID" value="KAI4311566.1"/>
    <property type="molecule type" value="Genomic_DNA"/>
</dbReference>
<evidence type="ECO:0000313" key="2">
    <source>
        <dbReference type="Proteomes" id="UP001057402"/>
    </source>
</evidence>
<protein>
    <submittedName>
        <fullName evidence="1">Uncharacterized protein</fullName>
    </submittedName>
</protein>